<protein>
    <recommendedName>
        <fullName evidence="9">Apyrase</fullName>
    </recommendedName>
</protein>
<dbReference type="Pfam" id="PF01150">
    <property type="entry name" value="GDA1_CD39"/>
    <property type="match status" value="2"/>
</dbReference>
<reference evidence="7" key="1">
    <citation type="journal article" date="2019" name="Plant J.">
        <title>Chlorella vulgaris genome assembly and annotation reveals the molecular basis for metabolic acclimation to high light conditions.</title>
        <authorList>
            <person name="Cecchin M."/>
            <person name="Marcolungo L."/>
            <person name="Rossato M."/>
            <person name="Girolomoni L."/>
            <person name="Cosentino E."/>
            <person name="Cuine S."/>
            <person name="Li-Beisson Y."/>
            <person name="Delledonne M."/>
            <person name="Ballottari M."/>
        </authorList>
    </citation>
    <scope>NUCLEOTIDE SEQUENCE</scope>
    <source>
        <strain evidence="7">211/11P</strain>
    </source>
</reference>
<feature type="region of interest" description="Disordered" evidence="5">
    <location>
        <begin position="308"/>
        <end position="351"/>
    </location>
</feature>
<sequence>MASNSRSWLTPQPSLVGKQQVALLQQAAMLLHTGARTVRRRRRLWYVLAALALLTAGALLLSRRAAEPRYVLVIDAGSSGTRMYAYTWRKGLGGGGAAPLLAGVPSSAAPHKVPRRAMPSKRAYQRVETEPGLDHYKDDAEGLQAQALGPLLEWAEAVVPRRQWAQTPVFLFGTAGLRKLSEGQQGVLLAGVRGVLQRSAFRFLPAWARIISGTDEGVYGWVALNYLEGRLRAGSDTLGALDLGGSSLEVTFAADSVPWREDAVNSTVLGAVHQLYSHVHHHYGLNDAFDRSVTILLARQLASGSVRGAASKQGSQRQQAQLGGALLPHSDDAATDKLTSSRTASDSRRAAEKAGVMASSIGLATTGQAAADASFNADTRADDSTQGQRRLQAPQALLRRLLVTGDTPGSGSAVGAEQQQEQQQGEHRGLLAEVLEEVQHPCLHDGFRQVYTRLAQEGSGGLAPLRVMLVGRSDYEACQQLALAVVDASVPCSAPPCALGTPQPSTVGHRFVALTGFFVVYRFFRLPHNASVDALEEAGRHFCAKSWLQVQQERGGELMLENYCFRAPYIASLVTHGLQLNGKQLQVGGGEVGWTLGAALAEGYRLAGLSRISNEAGFSWPSVGGRLVAMRILAAGSFVAVVQISRRHLLVLAHH</sequence>
<name>A0A9D4TPH1_CHLVU</name>
<evidence type="ECO:0000256" key="6">
    <source>
        <dbReference type="SAM" id="Phobius"/>
    </source>
</evidence>
<dbReference type="PANTHER" id="PTHR11782">
    <property type="entry name" value="ADENOSINE/GUANOSINE DIPHOSPHATASE"/>
    <property type="match status" value="1"/>
</dbReference>
<keyword evidence="2 4" id="KW-0378">Hydrolase</keyword>
<evidence type="ECO:0000313" key="8">
    <source>
        <dbReference type="Proteomes" id="UP001055712"/>
    </source>
</evidence>
<feature type="region of interest" description="Disordered" evidence="5">
    <location>
        <begin position="407"/>
        <end position="426"/>
    </location>
</feature>
<keyword evidence="6" id="KW-0472">Membrane</keyword>
<proteinExistence type="inferred from homology"/>
<dbReference type="EMBL" id="SIDB01000007">
    <property type="protein sequence ID" value="KAI3430908.1"/>
    <property type="molecule type" value="Genomic_DNA"/>
</dbReference>
<keyword evidence="6" id="KW-1133">Transmembrane helix</keyword>
<evidence type="ECO:0000256" key="5">
    <source>
        <dbReference type="SAM" id="MobiDB-lite"/>
    </source>
</evidence>
<feature type="compositionally biased region" description="Low complexity" evidence="5">
    <location>
        <begin position="308"/>
        <end position="327"/>
    </location>
</feature>
<comment type="similarity">
    <text evidence="1 4">Belongs to the GDA1/CD39 NTPase family.</text>
</comment>
<dbReference type="AlphaFoldDB" id="A0A9D4TPH1"/>
<feature type="active site" description="Proton acceptor" evidence="3">
    <location>
        <position position="216"/>
    </location>
</feature>
<dbReference type="PANTHER" id="PTHR11782:SF83">
    <property type="entry name" value="GUANOSINE-DIPHOSPHATASE"/>
    <property type="match status" value="1"/>
</dbReference>
<evidence type="ECO:0000256" key="2">
    <source>
        <dbReference type="ARBA" id="ARBA00022801"/>
    </source>
</evidence>
<dbReference type="PROSITE" id="PS01238">
    <property type="entry name" value="GDA1_CD39_NTPASE"/>
    <property type="match status" value="1"/>
</dbReference>
<evidence type="ECO:0000256" key="4">
    <source>
        <dbReference type="RuleBase" id="RU003833"/>
    </source>
</evidence>
<organism evidence="7 8">
    <name type="scientific">Chlorella vulgaris</name>
    <name type="common">Green alga</name>
    <dbReference type="NCBI Taxonomy" id="3077"/>
    <lineage>
        <taxon>Eukaryota</taxon>
        <taxon>Viridiplantae</taxon>
        <taxon>Chlorophyta</taxon>
        <taxon>core chlorophytes</taxon>
        <taxon>Trebouxiophyceae</taxon>
        <taxon>Chlorellales</taxon>
        <taxon>Chlorellaceae</taxon>
        <taxon>Chlorella clade</taxon>
        <taxon>Chlorella</taxon>
    </lineage>
</organism>
<dbReference type="GO" id="GO:0016020">
    <property type="term" value="C:membrane"/>
    <property type="evidence" value="ECO:0007669"/>
    <property type="project" value="TreeGrafter"/>
</dbReference>
<dbReference type="GO" id="GO:0009134">
    <property type="term" value="P:nucleoside diphosphate catabolic process"/>
    <property type="evidence" value="ECO:0007669"/>
    <property type="project" value="TreeGrafter"/>
</dbReference>
<keyword evidence="8" id="KW-1185">Reference proteome</keyword>
<evidence type="ECO:0000313" key="7">
    <source>
        <dbReference type="EMBL" id="KAI3430908.1"/>
    </source>
</evidence>
<dbReference type="Proteomes" id="UP001055712">
    <property type="component" value="Unassembled WGS sequence"/>
</dbReference>
<gene>
    <name evidence="7" type="ORF">D9Q98_009317</name>
</gene>
<evidence type="ECO:0000256" key="3">
    <source>
        <dbReference type="PIRSR" id="PIRSR600407-1"/>
    </source>
</evidence>
<evidence type="ECO:0008006" key="9">
    <source>
        <dbReference type="Google" id="ProtNLM"/>
    </source>
</evidence>
<dbReference type="OrthoDB" id="6372431at2759"/>
<dbReference type="GO" id="GO:0017110">
    <property type="term" value="F:nucleoside diphosphate phosphatase activity"/>
    <property type="evidence" value="ECO:0007669"/>
    <property type="project" value="TreeGrafter"/>
</dbReference>
<dbReference type="Gene3D" id="3.30.420.40">
    <property type="match status" value="2"/>
</dbReference>
<reference evidence="7" key="2">
    <citation type="submission" date="2020-11" db="EMBL/GenBank/DDBJ databases">
        <authorList>
            <person name="Cecchin M."/>
            <person name="Marcolungo L."/>
            <person name="Rossato M."/>
            <person name="Girolomoni L."/>
            <person name="Cosentino E."/>
            <person name="Cuine S."/>
            <person name="Li-Beisson Y."/>
            <person name="Delledonne M."/>
            <person name="Ballottari M."/>
        </authorList>
    </citation>
    <scope>NUCLEOTIDE SEQUENCE</scope>
    <source>
        <strain evidence="7">211/11P</strain>
        <tissue evidence="7">Whole cell</tissue>
    </source>
</reference>
<comment type="caution">
    <text evidence="7">The sequence shown here is derived from an EMBL/GenBank/DDBJ whole genome shotgun (WGS) entry which is preliminary data.</text>
</comment>
<evidence type="ECO:0000256" key="1">
    <source>
        <dbReference type="ARBA" id="ARBA00009283"/>
    </source>
</evidence>
<dbReference type="Gene3D" id="3.30.420.150">
    <property type="entry name" value="Exopolyphosphatase. Domain 2"/>
    <property type="match status" value="2"/>
</dbReference>
<accession>A0A9D4TPH1</accession>
<keyword evidence="6" id="KW-0812">Transmembrane</keyword>
<feature type="transmembrane region" description="Helical" evidence="6">
    <location>
        <begin position="44"/>
        <end position="62"/>
    </location>
</feature>
<dbReference type="InterPro" id="IPR000407">
    <property type="entry name" value="GDA1_CD39_NTPase"/>
</dbReference>